<dbReference type="GO" id="GO:0006368">
    <property type="term" value="P:transcription elongation by RNA polymerase II"/>
    <property type="evidence" value="ECO:0007669"/>
    <property type="project" value="TreeGrafter"/>
</dbReference>
<feature type="compositionally biased region" description="Basic and acidic residues" evidence="4">
    <location>
        <begin position="896"/>
        <end position="925"/>
    </location>
</feature>
<accession>A0A9P6RW71</accession>
<keyword evidence="6" id="KW-1185">Reference proteome</keyword>
<feature type="compositionally biased region" description="Basic and acidic residues" evidence="4">
    <location>
        <begin position="951"/>
        <end position="969"/>
    </location>
</feature>
<dbReference type="InterPro" id="IPR031101">
    <property type="entry name" value="Ctr9"/>
</dbReference>
<dbReference type="EMBL" id="JAAAIP010000061">
    <property type="protein sequence ID" value="KAG0327229.1"/>
    <property type="molecule type" value="Genomic_DNA"/>
</dbReference>
<evidence type="ECO:0000256" key="4">
    <source>
        <dbReference type="SAM" id="MobiDB-lite"/>
    </source>
</evidence>
<dbReference type="PANTHER" id="PTHR14027">
    <property type="entry name" value="RNA POLYMERASE-ASSOCIATED PROTEIN CTR9"/>
    <property type="match status" value="1"/>
</dbReference>
<dbReference type="Pfam" id="PF13414">
    <property type="entry name" value="TPR_11"/>
    <property type="match status" value="1"/>
</dbReference>
<dbReference type="GO" id="GO:0006355">
    <property type="term" value="P:regulation of DNA-templated transcription"/>
    <property type="evidence" value="ECO:0007669"/>
    <property type="project" value="InterPro"/>
</dbReference>
<dbReference type="SUPFAM" id="SSF48452">
    <property type="entry name" value="TPR-like"/>
    <property type="match status" value="3"/>
</dbReference>
<dbReference type="PANTHER" id="PTHR14027:SF2">
    <property type="entry name" value="RNA POLYMERASE-ASSOCIATED PROTEIN CTR9 HOMOLOG"/>
    <property type="match status" value="1"/>
</dbReference>
<keyword evidence="1" id="KW-0677">Repeat</keyword>
<proteinExistence type="predicted"/>
<dbReference type="OrthoDB" id="343875at2759"/>
<dbReference type="InterPro" id="IPR011990">
    <property type="entry name" value="TPR-like_helical_dom_sf"/>
</dbReference>
<keyword evidence="2 3" id="KW-0802">TPR repeat</keyword>
<dbReference type="Proteomes" id="UP000738325">
    <property type="component" value="Unassembled WGS sequence"/>
</dbReference>
<dbReference type="Pfam" id="PF13174">
    <property type="entry name" value="TPR_6"/>
    <property type="match status" value="1"/>
</dbReference>
<evidence type="ECO:0000313" key="5">
    <source>
        <dbReference type="EMBL" id="KAG0327229.1"/>
    </source>
</evidence>
<evidence type="ECO:0000256" key="2">
    <source>
        <dbReference type="ARBA" id="ARBA00022803"/>
    </source>
</evidence>
<name>A0A9P6RW71_9FUNG</name>
<dbReference type="GO" id="GO:0000993">
    <property type="term" value="F:RNA polymerase II complex binding"/>
    <property type="evidence" value="ECO:0007669"/>
    <property type="project" value="TreeGrafter"/>
</dbReference>
<protein>
    <submittedName>
        <fullName evidence="5">Protein required for normal CLN1 and CLN2 G1 cyclin expression</fullName>
    </submittedName>
</protein>
<organism evidence="5 6">
    <name type="scientific">Dissophora globulifera</name>
    <dbReference type="NCBI Taxonomy" id="979702"/>
    <lineage>
        <taxon>Eukaryota</taxon>
        <taxon>Fungi</taxon>
        <taxon>Fungi incertae sedis</taxon>
        <taxon>Mucoromycota</taxon>
        <taxon>Mortierellomycotina</taxon>
        <taxon>Mortierellomycetes</taxon>
        <taxon>Mortierellales</taxon>
        <taxon>Mortierellaceae</taxon>
        <taxon>Dissophora</taxon>
    </lineage>
</organism>
<reference evidence="5" key="1">
    <citation type="journal article" date="2020" name="Fungal Divers.">
        <title>Resolving the Mortierellaceae phylogeny through synthesis of multi-gene phylogenetics and phylogenomics.</title>
        <authorList>
            <person name="Vandepol N."/>
            <person name="Liber J."/>
            <person name="Desiro A."/>
            <person name="Na H."/>
            <person name="Kennedy M."/>
            <person name="Barry K."/>
            <person name="Grigoriev I.V."/>
            <person name="Miller A.N."/>
            <person name="O'Donnell K."/>
            <person name="Stajich J.E."/>
            <person name="Bonito G."/>
        </authorList>
    </citation>
    <scope>NUCLEOTIDE SEQUENCE</scope>
    <source>
        <strain evidence="5">REB-010B</strain>
    </source>
</reference>
<dbReference type="GO" id="GO:0016593">
    <property type="term" value="C:Cdc73/Paf1 complex"/>
    <property type="evidence" value="ECO:0007669"/>
    <property type="project" value="TreeGrafter"/>
</dbReference>
<feature type="region of interest" description="Disordered" evidence="4">
    <location>
        <begin position="896"/>
        <end position="1024"/>
    </location>
</feature>
<dbReference type="PROSITE" id="PS50005">
    <property type="entry name" value="TPR"/>
    <property type="match status" value="2"/>
</dbReference>
<feature type="repeat" description="TPR" evidence="3">
    <location>
        <begin position="153"/>
        <end position="186"/>
    </location>
</feature>
<feature type="compositionally biased region" description="Basic and acidic residues" evidence="4">
    <location>
        <begin position="976"/>
        <end position="990"/>
    </location>
</feature>
<evidence type="ECO:0000313" key="6">
    <source>
        <dbReference type="Proteomes" id="UP000738325"/>
    </source>
</evidence>
<dbReference type="SMART" id="SM00028">
    <property type="entry name" value="TPR"/>
    <property type="match status" value="11"/>
</dbReference>
<dbReference type="InterPro" id="IPR019734">
    <property type="entry name" value="TPR_rpt"/>
</dbReference>
<feature type="repeat" description="TPR" evidence="3">
    <location>
        <begin position="305"/>
        <end position="338"/>
    </location>
</feature>
<sequence>MYHPQSKYLEIPIRNTDNVLEIARSNLPSPSELFDIFKTERAPLKYYVLFSLEFARQKNTDAAIKVLVDGLSADYLRNVEPHLPLHNLLACLYIRKAYQSGITPQERNAFWSEATRHLGLAERINPKEDTTWITKDEAYRHFKQVLIENNRSIPAILGVARILFIRENYGQALNYYRSVLKLQPDFTPNPRIGMGLCFYKLGMDDTAQQAFERCVEMNADDATAHVLLAILCFNKCKRSDLSEEEIKQIYRTGFMHLKNAYTADKKSPVVGLYMAKHFVVTQDTEKAMAFATKASNSHGLKNVQAEGFYTMGRIHHQQERYVEALACYGKAVSFNPENLLAQFGLGQTLLFKQDVAGAISAFERILSKQPKCVEAIAILGSIYSRSAASKSKALEFFDKATNIIHERNTLSVQDPLMFTEMAQLLEQTDTAKTSKAYMFALGICGQKIERGEPVEYMPELLNNVAAITHMDGRLEAAEGSYNKALEMCAGKDGDVDMATEATITTIRYNLARLYEDRNEIKRAEEIYKDIANKYHGYADAHLRLGVIEQSRGNFEQAAELYKDVFGMIDNKNVDAWTLMGMLQQKQNQIRNSRKTLERIVKEINRHDVYALLALGNNHLGIAREEKDNMAMKQELYKKAFEFFDKVLKIDAYNAYAANGIAISLAVHGHHTEAREMFLQLREAASAIPTIWLNLALVSADMGQYRNAVLLYASVSKKFFNNEDENVILSMAKAQYCLAKQEKSPEKMLQALTMAQRAYRLNPSDKTALYDIALIQQSYAQLVSDRAADQRTVEDINHAMAGLGAAKGILKSLIAVPAKEHVYYEREIAAQREKHGDSLLTILQRKLKDQEIFEADRQKVVDETRKKREAEKAKKDEEKRIHLERQDEEERDILERRRALDQGAKETQRELDEMNRERAERKRMTVSDDDASDGDMDATGEREVKKQKKERKQKEPREPKEPKEPKEPRKGKLRKKSEREGRARSRSTDRDRDEDDGADDSTSKVSSKKYKSKENIDSDEDDLSD</sequence>
<feature type="region of interest" description="Disordered" evidence="4">
    <location>
        <begin position="861"/>
        <end position="882"/>
    </location>
</feature>
<evidence type="ECO:0000256" key="1">
    <source>
        <dbReference type="ARBA" id="ARBA00022737"/>
    </source>
</evidence>
<evidence type="ECO:0000256" key="3">
    <source>
        <dbReference type="PROSITE-ProRule" id="PRU00339"/>
    </source>
</evidence>
<dbReference type="Pfam" id="PF13432">
    <property type="entry name" value="TPR_16"/>
    <property type="match status" value="1"/>
</dbReference>
<dbReference type="Gene3D" id="1.25.40.10">
    <property type="entry name" value="Tetratricopeptide repeat domain"/>
    <property type="match status" value="3"/>
</dbReference>
<comment type="caution">
    <text evidence="5">The sequence shown here is derived from an EMBL/GenBank/DDBJ whole genome shotgun (WGS) entry which is preliminary data.</text>
</comment>
<dbReference type="AlphaFoldDB" id="A0A9P6RW71"/>
<gene>
    <name evidence="5" type="primary">CTR9</name>
    <name evidence="5" type="ORF">BGZ99_008100</name>
</gene>
<feature type="compositionally biased region" description="Acidic residues" evidence="4">
    <location>
        <begin position="926"/>
        <end position="937"/>
    </location>
</feature>